<keyword evidence="3 6" id="KW-0812">Transmembrane</keyword>
<dbReference type="PRINTS" id="PR00259">
    <property type="entry name" value="TMFOUR"/>
</dbReference>
<protein>
    <submittedName>
        <fullName evidence="7">Uncharacterized protein</fullName>
    </submittedName>
</protein>
<keyword evidence="5 6" id="KW-0472">Membrane</keyword>
<organism evidence="7 8">
    <name type="scientific">Achlya hypogyna</name>
    <name type="common">Oomycete</name>
    <name type="synonym">Protoachlya hypogyna</name>
    <dbReference type="NCBI Taxonomy" id="1202772"/>
    <lineage>
        <taxon>Eukaryota</taxon>
        <taxon>Sar</taxon>
        <taxon>Stramenopiles</taxon>
        <taxon>Oomycota</taxon>
        <taxon>Saprolegniomycetes</taxon>
        <taxon>Saprolegniales</taxon>
        <taxon>Achlyaceae</taxon>
        <taxon>Achlya</taxon>
    </lineage>
</organism>
<feature type="transmembrane region" description="Helical" evidence="6">
    <location>
        <begin position="51"/>
        <end position="73"/>
    </location>
</feature>
<keyword evidence="4 6" id="KW-1133">Transmembrane helix</keyword>
<feature type="transmembrane region" description="Helical" evidence="6">
    <location>
        <begin position="272"/>
        <end position="294"/>
    </location>
</feature>
<dbReference type="Pfam" id="PF00335">
    <property type="entry name" value="Tetraspanin"/>
    <property type="match status" value="1"/>
</dbReference>
<reference evidence="7 8" key="1">
    <citation type="journal article" date="2014" name="Genome Biol. Evol.">
        <title>The secreted proteins of Achlya hypogyna and Thraustotheca clavata identify the ancestral oomycete secretome and reveal gene acquisitions by horizontal gene transfer.</title>
        <authorList>
            <person name="Misner I."/>
            <person name="Blouin N."/>
            <person name="Leonard G."/>
            <person name="Richards T.A."/>
            <person name="Lane C.E."/>
        </authorList>
    </citation>
    <scope>NUCLEOTIDE SEQUENCE [LARGE SCALE GENOMIC DNA]</scope>
    <source>
        <strain evidence="7 8">ATCC 48635</strain>
    </source>
</reference>
<name>A0A1V9YQ78_ACHHY</name>
<keyword evidence="8" id="KW-1185">Reference proteome</keyword>
<dbReference type="Proteomes" id="UP000243579">
    <property type="component" value="Unassembled WGS sequence"/>
</dbReference>
<comment type="caution">
    <text evidence="7">The sequence shown here is derived from an EMBL/GenBank/DDBJ whole genome shotgun (WGS) entry which is preliminary data.</text>
</comment>
<dbReference type="EMBL" id="JNBR01001423">
    <property type="protein sequence ID" value="OQR87787.1"/>
    <property type="molecule type" value="Genomic_DNA"/>
</dbReference>
<gene>
    <name evidence="7" type="ORF">ACHHYP_08040</name>
</gene>
<evidence type="ECO:0000313" key="7">
    <source>
        <dbReference type="EMBL" id="OQR87787.1"/>
    </source>
</evidence>
<sequence length="304" mass="32406">MCTDISKITLILLNLAFVVAGALLIYVGVSVSSGWASVYSSASNASTNGTFNLIIAFGVLVLVIAFMGLMGALKRQKCLLYTYGFFVLIALALFVLIMVTAFSGASTANEWADKSFPADSDETAVSKAFDSAYCGVMVDHYCEKGSLGDAIAVFSPSTSESLTKIMKTLNINANDRTGLQSLCKSLNSTAAGSLVELNVKTFKNICEACDEAADVDFSDLYNWAQDHCPLTTSSAKWCLEYLSTDEYPSPDTVYPACRPSVLDLFHKFAKKVAIGSLVFSIAAVVILVMTCVTARSASKDGSMA</sequence>
<dbReference type="AlphaFoldDB" id="A0A1V9YQ78"/>
<dbReference type="PROSITE" id="PS00421">
    <property type="entry name" value="TM4_1"/>
    <property type="match status" value="1"/>
</dbReference>
<dbReference type="GO" id="GO:0016020">
    <property type="term" value="C:membrane"/>
    <property type="evidence" value="ECO:0007669"/>
    <property type="project" value="UniProtKB-SubCell"/>
</dbReference>
<evidence type="ECO:0000256" key="5">
    <source>
        <dbReference type="ARBA" id="ARBA00023136"/>
    </source>
</evidence>
<evidence type="ECO:0000256" key="3">
    <source>
        <dbReference type="ARBA" id="ARBA00022692"/>
    </source>
</evidence>
<dbReference type="InterPro" id="IPR018499">
    <property type="entry name" value="Tetraspanin/Peripherin"/>
</dbReference>
<evidence type="ECO:0000256" key="4">
    <source>
        <dbReference type="ARBA" id="ARBA00022989"/>
    </source>
</evidence>
<comment type="subcellular location">
    <subcellularLocation>
        <location evidence="1">Membrane</location>
        <topology evidence="1">Multi-pass membrane protein</topology>
    </subcellularLocation>
</comment>
<evidence type="ECO:0000256" key="6">
    <source>
        <dbReference type="SAM" id="Phobius"/>
    </source>
</evidence>
<evidence type="ECO:0000256" key="1">
    <source>
        <dbReference type="ARBA" id="ARBA00004141"/>
    </source>
</evidence>
<dbReference type="STRING" id="1202772.A0A1V9YQ78"/>
<dbReference type="OrthoDB" id="71600at2759"/>
<feature type="transmembrane region" description="Helical" evidence="6">
    <location>
        <begin position="12"/>
        <end position="31"/>
    </location>
</feature>
<feature type="transmembrane region" description="Helical" evidence="6">
    <location>
        <begin position="80"/>
        <end position="102"/>
    </location>
</feature>
<dbReference type="InterPro" id="IPR018503">
    <property type="entry name" value="Tetraspanin_CS"/>
</dbReference>
<evidence type="ECO:0000256" key="2">
    <source>
        <dbReference type="ARBA" id="ARBA00006840"/>
    </source>
</evidence>
<dbReference type="PANTHER" id="PTHR19282">
    <property type="entry name" value="TETRASPANIN"/>
    <property type="match status" value="1"/>
</dbReference>
<evidence type="ECO:0000313" key="8">
    <source>
        <dbReference type="Proteomes" id="UP000243579"/>
    </source>
</evidence>
<accession>A0A1V9YQ78</accession>
<proteinExistence type="inferred from homology"/>
<comment type="similarity">
    <text evidence="2">Belongs to the tetraspanin (TM4SF) family.</text>
</comment>